<dbReference type="OrthoDB" id="8420405at2"/>
<sequence length="71" mass="8160">MDKKTGSFRVRDGKGTERRVDEYHDLMASGALGMKHYILDDGRKVTHVEEGRYVIDITREELILIDEPEPA</sequence>
<evidence type="ECO:0000313" key="2">
    <source>
        <dbReference type="Proteomes" id="UP000268192"/>
    </source>
</evidence>
<keyword evidence="2" id="KW-1185">Reference proteome</keyword>
<reference evidence="1 2" key="1">
    <citation type="submission" date="2018-09" db="EMBL/GenBank/DDBJ databases">
        <title>Marinorhizobium profundi gen. nov., sp. nov., isolated from a deep-sea sediment sample from the New Britain Trench and proposal of Marinorhizobiaceae fam. nov. in the order Rhizobiales of the class Alphaproteobacteria.</title>
        <authorList>
            <person name="Cao J."/>
        </authorList>
    </citation>
    <scope>NUCLEOTIDE SEQUENCE [LARGE SCALE GENOMIC DNA]</scope>
    <source>
        <strain evidence="1 2">WS11</strain>
    </source>
</reference>
<accession>A0A3Q8XQA7</accession>
<dbReference type="KEGG" id="abaw:D5400_10855"/>
<proteinExistence type="predicted"/>
<organism evidence="1 2">
    <name type="scientific">Georhizobium profundi</name>
    <dbReference type="NCBI Taxonomy" id="2341112"/>
    <lineage>
        <taxon>Bacteria</taxon>
        <taxon>Pseudomonadati</taxon>
        <taxon>Pseudomonadota</taxon>
        <taxon>Alphaproteobacteria</taxon>
        <taxon>Hyphomicrobiales</taxon>
        <taxon>Rhizobiaceae</taxon>
        <taxon>Georhizobium</taxon>
    </lineage>
</organism>
<evidence type="ECO:0000313" key="1">
    <source>
        <dbReference type="EMBL" id="AZN71710.1"/>
    </source>
</evidence>
<protein>
    <submittedName>
        <fullName evidence="1">Uncharacterized protein</fullName>
    </submittedName>
</protein>
<gene>
    <name evidence="1" type="ORF">D5400_10855</name>
</gene>
<dbReference type="EMBL" id="CP032509">
    <property type="protein sequence ID" value="AZN71710.1"/>
    <property type="molecule type" value="Genomic_DNA"/>
</dbReference>
<dbReference type="RefSeq" id="WP_126010023.1">
    <property type="nucleotide sequence ID" value="NZ_CP032509.1"/>
</dbReference>
<name>A0A3Q8XQA7_9HYPH</name>
<dbReference type="Proteomes" id="UP000268192">
    <property type="component" value="Chromosome"/>
</dbReference>
<dbReference type="AlphaFoldDB" id="A0A3Q8XQA7"/>